<comment type="subcellular location">
    <subcellularLocation>
        <location evidence="1">Cell membrane</location>
        <topology evidence="1">Single-pass membrane protein</topology>
    </subcellularLocation>
</comment>
<dbReference type="GO" id="GO:0015031">
    <property type="term" value="P:protein transport"/>
    <property type="evidence" value="ECO:0007669"/>
    <property type="project" value="UniProtKB-KW"/>
</dbReference>
<dbReference type="PANTHER" id="PTHR33909:SF1">
    <property type="entry name" value="SEC TRANSLOCON ACCESSORY COMPLEX SUBUNIT YAJC"/>
    <property type="match status" value="1"/>
</dbReference>
<reference evidence="10 11" key="1">
    <citation type="submission" date="2019-01" db="EMBL/GenBank/DDBJ databases">
        <title>Vagococcus silagei sp. nov. isolated from brewer's grain.</title>
        <authorList>
            <person name="Guu J.-R."/>
        </authorList>
    </citation>
    <scope>NUCLEOTIDE SEQUENCE [LARGE SCALE GENOMIC DNA]</scope>
    <source>
        <strain evidence="10 11">2B-2</strain>
    </source>
</reference>
<keyword evidence="6" id="KW-0653">Protein transport</keyword>
<dbReference type="OrthoDB" id="9800132at2"/>
<keyword evidence="11" id="KW-1185">Reference proteome</keyword>
<comment type="caution">
    <text evidence="10">The sequence shown here is derived from an EMBL/GenBank/DDBJ whole genome shotgun (WGS) entry which is preliminary data.</text>
</comment>
<evidence type="ECO:0000256" key="3">
    <source>
        <dbReference type="ARBA" id="ARBA00022448"/>
    </source>
</evidence>
<evidence type="ECO:0000313" key="10">
    <source>
        <dbReference type="EMBL" id="THB60565.1"/>
    </source>
</evidence>
<dbReference type="PRINTS" id="PR01853">
    <property type="entry name" value="YAJCTRNLCASE"/>
</dbReference>
<evidence type="ECO:0000256" key="8">
    <source>
        <dbReference type="ARBA" id="ARBA00023010"/>
    </source>
</evidence>
<evidence type="ECO:0000256" key="4">
    <source>
        <dbReference type="ARBA" id="ARBA00022475"/>
    </source>
</evidence>
<name>A0A4S3B792_9ENTE</name>
<dbReference type="InterPro" id="IPR003849">
    <property type="entry name" value="Preprotein_translocase_YajC"/>
</dbReference>
<evidence type="ECO:0000256" key="1">
    <source>
        <dbReference type="ARBA" id="ARBA00004162"/>
    </source>
</evidence>
<dbReference type="EMBL" id="SDGV01000022">
    <property type="protein sequence ID" value="THB60565.1"/>
    <property type="molecule type" value="Genomic_DNA"/>
</dbReference>
<dbReference type="NCBIfam" id="TIGR00739">
    <property type="entry name" value="yajC"/>
    <property type="match status" value="1"/>
</dbReference>
<keyword evidence="5" id="KW-0812">Transmembrane</keyword>
<organism evidence="10 11">
    <name type="scientific">Vagococcus silagei</name>
    <dbReference type="NCBI Taxonomy" id="2508885"/>
    <lineage>
        <taxon>Bacteria</taxon>
        <taxon>Bacillati</taxon>
        <taxon>Bacillota</taxon>
        <taxon>Bacilli</taxon>
        <taxon>Lactobacillales</taxon>
        <taxon>Enterococcaceae</taxon>
        <taxon>Vagococcus</taxon>
    </lineage>
</organism>
<keyword evidence="4" id="KW-1003">Cell membrane</keyword>
<evidence type="ECO:0000256" key="6">
    <source>
        <dbReference type="ARBA" id="ARBA00022927"/>
    </source>
</evidence>
<dbReference type="PANTHER" id="PTHR33909">
    <property type="entry name" value="SEC TRANSLOCON ACCESSORY COMPLEX SUBUNIT YAJC"/>
    <property type="match status" value="1"/>
</dbReference>
<keyword evidence="7" id="KW-1133">Transmembrane helix</keyword>
<keyword evidence="8" id="KW-0811">Translocation</keyword>
<gene>
    <name evidence="10" type="primary">yajC</name>
    <name evidence="10" type="ORF">ESZ54_09895</name>
</gene>
<dbReference type="Pfam" id="PF02699">
    <property type="entry name" value="YajC"/>
    <property type="match status" value="1"/>
</dbReference>
<dbReference type="Proteomes" id="UP000310506">
    <property type="component" value="Unassembled WGS sequence"/>
</dbReference>
<evidence type="ECO:0000313" key="11">
    <source>
        <dbReference type="Proteomes" id="UP000310506"/>
    </source>
</evidence>
<dbReference type="SMART" id="SM01323">
    <property type="entry name" value="YajC"/>
    <property type="match status" value="1"/>
</dbReference>
<evidence type="ECO:0000256" key="2">
    <source>
        <dbReference type="ARBA" id="ARBA00006742"/>
    </source>
</evidence>
<dbReference type="GO" id="GO:0005886">
    <property type="term" value="C:plasma membrane"/>
    <property type="evidence" value="ECO:0007669"/>
    <property type="project" value="UniProtKB-SubCell"/>
</dbReference>
<proteinExistence type="inferred from homology"/>
<protein>
    <submittedName>
        <fullName evidence="10">Preprotein translocase subunit YajC</fullName>
    </submittedName>
</protein>
<keyword evidence="3" id="KW-0813">Transport</keyword>
<dbReference type="AlphaFoldDB" id="A0A4S3B792"/>
<accession>A0A4S3B792</accession>
<evidence type="ECO:0000256" key="5">
    <source>
        <dbReference type="ARBA" id="ARBA00022692"/>
    </source>
</evidence>
<sequence>MASLLLPIVVLGGMMFFMTRTQRKQQKERQELLNSMKSGDEVVTIGGLYGVISEVNEDKGTITLDCEGIYLEFERGAIKTVRSSQPTQTEEEAPVEVVETVIEETEEENKDA</sequence>
<comment type="similarity">
    <text evidence="2">Belongs to the YajC family.</text>
</comment>
<evidence type="ECO:0000256" key="7">
    <source>
        <dbReference type="ARBA" id="ARBA00022989"/>
    </source>
</evidence>
<keyword evidence="9" id="KW-0472">Membrane</keyword>
<evidence type="ECO:0000256" key="9">
    <source>
        <dbReference type="ARBA" id="ARBA00023136"/>
    </source>
</evidence>